<organism evidence="2">
    <name type="scientific">uncultured Thermomicrobiales bacterium</name>
    <dbReference type="NCBI Taxonomy" id="1645740"/>
    <lineage>
        <taxon>Bacteria</taxon>
        <taxon>Pseudomonadati</taxon>
        <taxon>Thermomicrobiota</taxon>
        <taxon>Thermomicrobia</taxon>
        <taxon>Thermomicrobiales</taxon>
        <taxon>environmental samples</taxon>
    </lineage>
</organism>
<dbReference type="AlphaFoldDB" id="A0A6J4V4H6"/>
<proteinExistence type="predicted"/>
<gene>
    <name evidence="2" type="ORF">AVDCRST_MAG49-3111</name>
</gene>
<dbReference type="EMBL" id="CADCWG010000211">
    <property type="protein sequence ID" value="CAA9566565.1"/>
    <property type="molecule type" value="Genomic_DNA"/>
</dbReference>
<feature type="region of interest" description="Disordered" evidence="1">
    <location>
        <begin position="1"/>
        <end position="38"/>
    </location>
</feature>
<accession>A0A6J4V4H6</accession>
<feature type="non-terminal residue" evidence="2">
    <location>
        <position position="38"/>
    </location>
</feature>
<feature type="compositionally biased region" description="Basic and acidic residues" evidence="1">
    <location>
        <begin position="8"/>
        <end position="20"/>
    </location>
</feature>
<evidence type="ECO:0000256" key="1">
    <source>
        <dbReference type="SAM" id="MobiDB-lite"/>
    </source>
</evidence>
<evidence type="ECO:0000313" key="2">
    <source>
        <dbReference type="EMBL" id="CAA9566565.1"/>
    </source>
</evidence>
<feature type="non-terminal residue" evidence="2">
    <location>
        <position position="1"/>
    </location>
</feature>
<reference evidence="2" key="1">
    <citation type="submission" date="2020-02" db="EMBL/GenBank/DDBJ databases">
        <authorList>
            <person name="Meier V. D."/>
        </authorList>
    </citation>
    <scope>NUCLEOTIDE SEQUENCE</scope>
    <source>
        <strain evidence="2">AVDCRST_MAG49</strain>
    </source>
</reference>
<protein>
    <submittedName>
        <fullName evidence="2">Uncharacterized protein</fullName>
    </submittedName>
</protein>
<feature type="compositionally biased region" description="Basic and acidic residues" evidence="1">
    <location>
        <begin position="27"/>
        <end position="38"/>
    </location>
</feature>
<name>A0A6J4V4H6_9BACT</name>
<sequence length="38" mass="4523">AHGRHHDRPPDVRRYSPDARRSRRRITTHDARHPPTGM</sequence>